<dbReference type="KEGG" id="qsa:O6P43_002718"/>
<reference evidence="1" key="1">
    <citation type="journal article" date="2023" name="Science">
        <title>Elucidation of the pathway for biosynthesis of saponin adjuvants from the soapbark tree.</title>
        <authorList>
            <person name="Reed J."/>
            <person name="Orme A."/>
            <person name="El-Demerdash A."/>
            <person name="Owen C."/>
            <person name="Martin L.B.B."/>
            <person name="Misra R.C."/>
            <person name="Kikuchi S."/>
            <person name="Rejzek M."/>
            <person name="Martin A.C."/>
            <person name="Harkess A."/>
            <person name="Leebens-Mack J."/>
            <person name="Louveau T."/>
            <person name="Stephenson M.J."/>
            <person name="Osbourn A."/>
        </authorList>
    </citation>
    <scope>NUCLEOTIDE SEQUENCE</scope>
    <source>
        <tissue evidence="1">Leaf</tissue>
    </source>
</reference>
<evidence type="ECO:0000313" key="2">
    <source>
        <dbReference type="Proteomes" id="UP001163823"/>
    </source>
</evidence>
<gene>
    <name evidence="1" type="ORF">O6P43_002718</name>
</gene>
<dbReference type="Proteomes" id="UP001163823">
    <property type="component" value="Chromosome 2"/>
</dbReference>
<proteinExistence type="predicted"/>
<name>A0AAD7QDH2_QUISA</name>
<organism evidence="1 2">
    <name type="scientific">Quillaja saponaria</name>
    <name type="common">Soap bark tree</name>
    <dbReference type="NCBI Taxonomy" id="32244"/>
    <lineage>
        <taxon>Eukaryota</taxon>
        <taxon>Viridiplantae</taxon>
        <taxon>Streptophyta</taxon>
        <taxon>Embryophyta</taxon>
        <taxon>Tracheophyta</taxon>
        <taxon>Spermatophyta</taxon>
        <taxon>Magnoliopsida</taxon>
        <taxon>eudicotyledons</taxon>
        <taxon>Gunneridae</taxon>
        <taxon>Pentapetalae</taxon>
        <taxon>rosids</taxon>
        <taxon>fabids</taxon>
        <taxon>Fabales</taxon>
        <taxon>Quillajaceae</taxon>
        <taxon>Quillaja</taxon>
    </lineage>
</organism>
<dbReference type="AlphaFoldDB" id="A0AAD7QDH2"/>
<protein>
    <submittedName>
        <fullName evidence="1">Uncharacterized protein</fullName>
    </submittedName>
</protein>
<sequence>MYSKTLKDISIFFFLKMLLTHQDLSFVGYTYKIFMLPNGCTILTMQRGVHHQAGHLPTLPTVMDVITV</sequence>
<comment type="caution">
    <text evidence="1">The sequence shown here is derived from an EMBL/GenBank/DDBJ whole genome shotgun (WGS) entry which is preliminary data.</text>
</comment>
<keyword evidence="2" id="KW-1185">Reference proteome</keyword>
<dbReference type="EMBL" id="JARAOO010000002">
    <property type="protein sequence ID" value="KAJ7979304.1"/>
    <property type="molecule type" value="Genomic_DNA"/>
</dbReference>
<evidence type="ECO:0000313" key="1">
    <source>
        <dbReference type="EMBL" id="KAJ7979304.1"/>
    </source>
</evidence>
<accession>A0AAD7QDH2</accession>